<protein>
    <submittedName>
        <fullName evidence="1">12215_t:CDS:1</fullName>
    </submittedName>
</protein>
<organism evidence="1 2">
    <name type="scientific">Dentiscutata erythropus</name>
    <dbReference type="NCBI Taxonomy" id="1348616"/>
    <lineage>
        <taxon>Eukaryota</taxon>
        <taxon>Fungi</taxon>
        <taxon>Fungi incertae sedis</taxon>
        <taxon>Mucoromycota</taxon>
        <taxon>Glomeromycotina</taxon>
        <taxon>Glomeromycetes</taxon>
        <taxon>Diversisporales</taxon>
        <taxon>Gigasporaceae</taxon>
        <taxon>Dentiscutata</taxon>
    </lineage>
</organism>
<gene>
    <name evidence="1" type="ORF">DERYTH_LOCUS11797</name>
</gene>
<name>A0A9N9EME5_9GLOM</name>
<accession>A0A9N9EME5</accession>
<comment type="caution">
    <text evidence="1">The sequence shown here is derived from an EMBL/GenBank/DDBJ whole genome shotgun (WGS) entry which is preliminary data.</text>
</comment>
<dbReference type="AlphaFoldDB" id="A0A9N9EME5"/>
<evidence type="ECO:0000313" key="1">
    <source>
        <dbReference type="EMBL" id="CAG8680865.1"/>
    </source>
</evidence>
<keyword evidence="2" id="KW-1185">Reference proteome</keyword>
<sequence>FGILQNPRVEITHEIICSCIDDDCQGVKNVLSCITRLLQAQTDVLKNDNDQDEERDNKRYKKK</sequence>
<dbReference type="EMBL" id="CAJVPY010007461">
    <property type="protein sequence ID" value="CAG8680865.1"/>
    <property type="molecule type" value="Genomic_DNA"/>
</dbReference>
<reference evidence="1" key="1">
    <citation type="submission" date="2021-06" db="EMBL/GenBank/DDBJ databases">
        <authorList>
            <person name="Kallberg Y."/>
            <person name="Tangrot J."/>
            <person name="Rosling A."/>
        </authorList>
    </citation>
    <scope>NUCLEOTIDE SEQUENCE</scope>
    <source>
        <strain evidence="1">MA453B</strain>
    </source>
</reference>
<proteinExistence type="predicted"/>
<feature type="non-terminal residue" evidence="1">
    <location>
        <position position="1"/>
    </location>
</feature>
<dbReference type="Proteomes" id="UP000789405">
    <property type="component" value="Unassembled WGS sequence"/>
</dbReference>
<evidence type="ECO:0000313" key="2">
    <source>
        <dbReference type="Proteomes" id="UP000789405"/>
    </source>
</evidence>